<dbReference type="PANTHER" id="PTHR12697:SF5">
    <property type="entry name" value="DEOXYHYPUSINE HYDROXYLASE"/>
    <property type="match status" value="1"/>
</dbReference>
<dbReference type="SUPFAM" id="SSF48371">
    <property type="entry name" value="ARM repeat"/>
    <property type="match status" value="1"/>
</dbReference>
<sequence>MTGRRPILRNDNEQEVNRIIAELDELESSREEPDLSRLAVYAGNPDSFVRLKVAELLGFHPSGQADRLLLTLLHDRDWLVRAEACESLGWSRSPKVLEKLKQAAEFDPSVAVRVYALLSIGDLAERLYGNPVADRRFVKRILLTHKPLRIKLACDAVLVQWGEPDFLRPLIGALSKREANIRAAAANRLLELVSPDRAKTIALGAAEALLFEPPRGIASTLAEVLDACRDALHPSE</sequence>
<dbReference type="EMBL" id="BMDD01000004">
    <property type="protein sequence ID" value="GGH82512.1"/>
    <property type="molecule type" value="Genomic_DNA"/>
</dbReference>
<evidence type="ECO:0000313" key="1">
    <source>
        <dbReference type="EMBL" id="GGH82512.1"/>
    </source>
</evidence>
<dbReference type="Gene3D" id="1.25.10.10">
    <property type="entry name" value="Leucine-rich Repeat Variant"/>
    <property type="match status" value="1"/>
</dbReference>
<dbReference type="Pfam" id="PF13646">
    <property type="entry name" value="HEAT_2"/>
    <property type="match status" value="1"/>
</dbReference>
<organism evidence="1 2">
    <name type="scientific">Saccharibacillus endophyticus</name>
    <dbReference type="NCBI Taxonomy" id="2060666"/>
    <lineage>
        <taxon>Bacteria</taxon>
        <taxon>Bacillati</taxon>
        <taxon>Bacillota</taxon>
        <taxon>Bacilli</taxon>
        <taxon>Bacillales</taxon>
        <taxon>Paenibacillaceae</taxon>
        <taxon>Saccharibacillus</taxon>
    </lineage>
</organism>
<dbReference type="InterPro" id="IPR016024">
    <property type="entry name" value="ARM-type_fold"/>
</dbReference>
<keyword evidence="2" id="KW-1185">Reference proteome</keyword>
<dbReference type="PANTHER" id="PTHR12697">
    <property type="entry name" value="PBS LYASE HEAT-LIKE PROTEIN"/>
    <property type="match status" value="1"/>
</dbReference>
<proteinExistence type="predicted"/>
<evidence type="ECO:0000313" key="2">
    <source>
        <dbReference type="Proteomes" id="UP000605427"/>
    </source>
</evidence>
<comment type="caution">
    <text evidence="1">The sequence shown here is derived from an EMBL/GenBank/DDBJ whole genome shotgun (WGS) entry which is preliminary data.</text>
</comment>
<accession>A0ABQ2A1Z5</accession>
<dbReference type="InterPro" id="IPR011989">
    <property type="entry name" value="ARM-like"/>
</dbReference>
<dbReference type="Proteomes" id="UP000605427">
    <property type="component" value="Unassembled WGS sequence"/>
</dbReference>
<dbReference type="RefSeq" id="WP_172245656.1">
    <property type="nucleotide sequence ID" value="NZ_BMDD01000004.1"/>
</dbReference>
<protein>
    <recommendedName>
        <fullName evidence="3">HEAT repeat domain-containing protein</fullName>
    </recommendedName>
</protein>
<name>A0ABQ2A1Z5_9BACL</name>
<gene>
    <name evidence="1" type="ORF">GCM10007362_33940</name>
</gene>
<reference evidence="2" key="1">
    <citation type="journal article" date="2019" name="Int. J. Syst. Evol. Microbiol.">
        <title>The Global Catalogue of Microorganisms (GCM) 10K type strain sequencing project: providing services to taxonomists for standard genome sequencing and annotation.</title>
        <authorList>
            <consortium name="The Broad Institute Genomics Platform"/>
            <consortium name="The Broad Institute Genome Sequencing Center for Infectious Disease"/>
            <person name="Wu L."/>
            <person name="Ma J."/>
        </authorList>
    </citation>
    <scope>NUCLEOTIDE SEQUENCE [LARGE SCALE GENOMIC DNA]</scope>
    <source>
        <strain evidence="2">CCM 8702</strain>
    </source>
</reference>
<evidence type="ECO:0008006" key="3">
    <source>
        <dbReference type="Google" id="ProtNLM"/>
    </source>
</evidence>